<reference evidence="2 3" key="1">
    <citation type="submission" date="2014-07" db="EMBL/GenBank/DDBJ databases">
        <title>Whole Genome Sequence of the Amycolatopsis methanolica 239.</title>
        <authorList>
            <person name="Tang B."/>
        </authorList>
    </citation>
    <scope>NUCLEOTIDE SEQUENCE [LARGE SCALE GENOMIC DNA]</scope>
    <source>
        <strain evidence="2 3">239</strain>
    </source>
</reference>
<dbReference type="GO" id="GO:0045892">
    <property type="term" value="P:negative regulation of DNA-templated transcription"/>
    <property type="evidence" value="ECO:0007669"/>
    <property type="project" value="TreeGrafter"/>
</dbReference>
<dbReference type="GO" id="GO:0003677">
    <property type="term" value="F:DNA binding"/>
    <property type="evidence" value="ECO:0007669"/>
    <property type="project" value="InterPro"/>
</dbReference>
<feature type="domain" description="HTH iclR-type" evidence="1">
    <location>
        <begin position="8"/>
        <end position="64"/>
    </location>
</feature>
<dbReference type="AlphaFoldDB" id="A0A076MZC9"/>
<dbReference type="eggNOG" id="COG1414">
    <property type="taxonomic scope" value="Bacteria"/>
</dbReference>
<dbReference type="PANTHER" id="PTHR30136">
    <property type="entry name" value="HELIX-TURN-HELIX TRANSCRIPTIONAL REGULATOR, ICLR FAMILY"/>
    <property type="match status" value="1"/>
</dbReference>
<accession>A0A076MZC9</accession>
<organism evidence="2 3">
    <name type="scientific">Amycolatopsis methanolica 239</name>
    <dbReference type="NCBI Taxonomy" id="1068978"/>
    <lineage>
        <taxon>Bacteria</taxon>
        <taxon>Bacillati</taxon>
        <taxon>Actinomycetota</taxon>
        <taxon>Actinomycetes</taxon>
        <taxon>Pseudonocardiales</taxon>
        <taxon>Pseudonocardiaceae</taxon>
        <taxon>Amycolatopsis</taxon>
        <taxon>Amycolatopsis methanolica group</taxon>
    </lineage>
</organism>
<dbReference type="PATRIC" id="fig|1068978.7.peg.4492"/>
<dbReference type="Proteomes" id="UP000062973">
    <property type="component" value="Chromosome"/>
</dbReference>
<dbReference type="InterPro" id="IPR036388">
    <property type="entry name" value="WH-like_DNA-bd_sf"/>
</dbReference>
<evidence type="ECO:0000313" key="3">
    <source>
        <dbReference type="Proteomes" id="UP000062973"/>
    </source>
</evidence>
<dbReference type="RefSeq" id="WP_017983124.1">
    <property type="nucleotide sequence ID" value="NZ_AQUL01000001.1"/>
</dbReference>
<dbReference type="PROSITE" id="PS51077">
    <property type="entry name" value="HTH_ICLR"/>
    <property type="match status" value="1"/>
</dbReference>
<keyword evidence="3" id="KW-1185">Reference proteome</keyword>
<protein>
    <submittedName>
        <fullName evidence="2">Bacterial transcriptional regulator family protein</fullName>
    </submittedName>
</protein>
<dbReference type="STRING" id="1068978.AMETH_4194"/>
<dbReference type="InterPro" id="IPR005471">
    <property type="entry name" value="Tscrpt_reg_IclR_N"/>
</dbReference>
<dbReference type="EMBL" id="CP009110">
    <property type="protein sequence ID" value="AIJ24286.1"/>
    <property type="molecule type" value="Genomic_DNA"/>
</dbReference>
<evidence type="ECO:0000313" key="2">
    <source>
        <dbReference type="EMBL" id="AIJ24286.1"/>
    </source>
</evidence>
<gene>
    <name evidence="2" type="ORF">AMETH_4194</name>
</gene>
<dbReference type="GO" id="GO:0003700">
    <property type="term" value="F:DNA-binding transcription factor activity"/>
    <property type="evidence" value="ECO:0007669"/>
    <property type="project" value="TreeGrafter"/>
</dbReference>
<dbReference type="KEGG" id="amq:AMETH_4194"/>
<dbReference type="SUPFAM" id="SSF46785">
    <property type="entry name" value="Winged helix' DNA-binding domain"/>
    <property type="match status" value="1"/>
</dbReference>
<sequence length="91" mass="9741">MASDRPASPSVDRALTVLETLVEAGEGLTLTALARATAIPLATCASIVYTLESRGYARRRIVGRSHFWRATPRLYEVAAPLAAEATAARSR</sequence>
<name>A0A076MZC9_AMYME</name>
<dbReference type="InterPro" id="IPR036390">
    <property type="entry name" value="WH_DNA-bd_sf"/>
</dbReference>
<proteinExistence type="predicted"/>
<dbReference type="HOGENOM" id="CLU_2420536_0_0_11"/>
<evidence type="ECO:0000259" key="1">
    <source>
        <dbReference type="PROSITE" id="PS51077"/>
    </source>
</evidence>
<dbReference type="OrthoDB" id="8479143at2"/>
<dbReference type="Pfam" id="PF09339">
    <property type="entry name" value="HTH_IclR"/>
    <property type="match status" value="1"/>
</dbReference>
<dbReference type="InterPro" id="IPR050707">
    <property type="entry name" value="HTH_MetabolicPath_Reg"/>
</dbReference>
<dbReference type="PANTHER" id="PTHR30136:SF35">
    <property type="entry name" value="HTH-TYPE TRANSCRIPTIONAL REGULATOR RV1719"/>
    <property type="match status" value="1"/>
</dbReference>
<dbReference type="Gene3D" id="1.10.10.10">
    <property type="entry name" value="Winged helix-like DNA-binding domain superfamily/Winged helix DNA-binding domain"/>
    <property type="match status" value="1"/>
</dbReference>